<dbReference type="Pfam" id="PF26639">
    <property type="entry name" value="Het-6_barrel"/>
    <property type="match status" value="1"/>
</dbReference>
<feature type="domain" description="Heterokaryon incompatibility" evidence="1">
    <location>
        <begin position="45"/>
        <end position="204"/>
    </location>
</feature>
<keyword evidence="3" id="KW-1185">Reference proteome</keyword>
<dbReference type="InterPro" id="IPR052895">
    <property type="entry name" value="HetReg/Transcr_Mod"/>
</dbReference>
<proteinExistence type="predicted"/>
<dbReference type="EMBL" id="JAUEDM010000007">
    <property type="protein sequence ID" value="KAK3313959.1"/>
    <property type="molecule type" value="Genomic_DNA"/>
</dbReference>
<evidence type="ECO:0000313" key="2">
    <source>
        <dbReference type="EMBL" id="KAK3313959.1"/>
    </source>
</evidence>
<organism evidence="2 3">
    <name type="scientific">Apodospora peruviana</name>
    <dbReference type="NCBI Taxonomy" id="516989"/>
    <lineage>
        <taxon>Eukaryota</taxon>
        <taxon>Fungi</taxon>
        <taxon>Dikarya</taxon>
        <taxon>Ascomycota</taxon>
        <taxon>Pezizomycotina</taxon>
        <taxon>Sordariomycetes</taxon>
        <taxon>Sordariomycetidae</taxon>
        <taxon>Sordariales</taxon>
        <taxon>Lasiosphaeriaceae</taxon>
        <taxon>Apodospora</taxon>
    </lineage>
</organism>
<gene>
    <name evidence="2" type="ORF">B0H66DRAFT_368705</name>
</gene>
<dbReference type="PANTHER" id="PTHR24148:SF64">
    <property type="entry name" value="HETEROKARYON INCOMPATIBILITY DOMAIN-CONTAINING PROTEIN"/>
    <property type="match status" value="1"/>
</dbReference>
<comment type="caution">
    <text evidence="2">The sequence shown here is derived from an EMBL/GenBank/DDBJ whole genome shotgun (WGS) entry which is preliminary data.</text>
</comment>
<dbReference type="AlphaFoldDB" id="A0AAE0HW53"/>
<reference evidence="2" key="2">
    <citation type="submission" date="2023-06" db="EMBL/GenBank/DDBJ databases">
        <authorList>
            <consortium name="Lawrence Berkeley National Laboratory"/>
            <person name="Haridas S."/>
            <person name="Hensen N."/>
            <person name="Bonometti L."/>
            <person name="Westerberg I."/>
            <person name="Brannstrom I.O."/>
            <person name="Guillou S."/>
            <person name="Cros-Aarteil S."/>
            <person name="Calhoun S."/>
            <person name="Kuo A."/>
            <person name="Mondo S."/>
            <person name="Pangilinan J."/>
            <person name="Riley R."/>
            <person name="Labutti K."/>
            <person name="Andreopoulos B."/>
            <person name="Lipzen A."/>
            <person name="Chen C."/>
            <person name="Yanf M."/>
            <person name="Daum C."/>
            <person name="Ng V."/>
            <person name="Clum A."/>
            <person name="Steindorff A."/>
            <person name="Ohm R."/>
            <person name="Martin F."/>
            <person name="Silar P."/>
            <person name="Natvig D."/>
            <person name="Lalanne C."/>
            <person name="Gautier V."/>
            <person name="Ament-Velasquez S.L."/>
            <person name="Kruys A."/>
            <person name="Hutchinson M.I."/>
            <person name="Powell A.J."/>
            <person name="Barry K."/>
            <person name="Miller A.N."/>
            <person name="Grigoriev I.V."/>
            <person name="Debuchy R."/>
            <person name="Gladieux P."/>
            <person name="Thoren M.H."/>
            <person name="Johannesson H."/>
        </authorList>
    </citation>
    <scope>NUCLEOTIDE SEQUENCE</scope>
    <source>
        <strain evidence="2">CBS 118394</strain>
    </source>
</reference>
<protein>
    <submittedName>
        <fullName evidence="2">Heterokaryon incompatibility protein-domain-containing protein</fullName>
    </submittedName>
</protein>
<sequence length="634" mass="71907">MDKPYVYERLRRAGQIRLLCLQPGTLDNDIHFTLVSVNLHENPEYEAISYCWGDPTDVKTVYCNGKTIQVTTSLYTALRRFRKPDEERTLWADAVCINQKDNAEKTEQVKLMHRIYSQPSHILIWLGDDMTGLDGLKESIQGALEVLPPSSEDTEFLQRVSKEMFREASRLRKEKKPNFNDHNWAPINYVFCRPWFNRRWIIQEVAMAPEHVPRTCICGEIEFSWTDLADIAYRIGSHGLGSSIAGLSVINYYSPTMWSFFLENGRPFLSLTSTFMAMLIKRYQGTSNLVDAITATATFKATDGRDHLYSLLNLTPFNSDLQPDYTVTPSQACMRFALATLRKDKNLRVLSLAPHTFVGVGDVVANRLPGLPSWVPDLTCQGGVNPMVSYTIRKQLFHAGGPDVFADVSKDNTRLHLRGCIVDTIAAVTTANIDVPFPSEEDILPKTHISARVKMRVRNWLRECRDLAAFPKSWTDRLHDDNFRKEFAETVLCGMTGMRDALPPDLLPYVEMYMGYVFDYFEEGYKLTEELREAMLTYGALIESSTTGMVEARRFCRTEGGRLGQVRKEAQVGDSVCVIFGAEVPYVIRPIEAEDHGGEGVRCYRLIGDAFVHGVMQGEALVDEKYETVDITLV</sequence>
<dbReference type="Proteomes" id="UP001283341">
    <property type="component" value="Unassembled WGS sequence"/>
</dbReference>
<evidence type="ECO:0000259" key="1">
    <source>
        <dbReference type="Pfam" id="PF06985"/>
    </source>
</evidence>
<name>A0AAE0HW53_9PEZI</name>
<dbReference type="PANTHER" id="PTHR24148">
    <property type="entry name" value="ANKYRIN REPEAT DOMAIN-CONTAINING PROTEIN 39 HOMOLOG-RELATED"/>
    <property type="match status" value="1"/>
</dbReference>
<dbReference type="Pfam" id="PF06985">
    <property type="entry name" value="HET"/>
    <property type="match status" value="1"/>
</dbReference>
<dbReference type="InterPro" id="IPR010730">
    <property type="entry name" value="HET"/>
</dbReference>
<accession>A0AAE0HW53</accession>
<evidence type="ECO:0000313" key="3">
    <source>
        <dbReference type="Proteomes" id="UP001283341"/>
    </source>
</evidence>
<reference evidence="2" key="1">
    <citation type="journal article" date="2023" name="Mol. Phylogenet. Evol.">
        <title>Genome-scale phylogeny and comparative genomics of the fungal order Sordariales.</title>
        <authorList>
            <person name="Hensen N."/>
            <person name="Bonometti L."/>
            <person name="Westerberg I."/>
            <person name="Brannstrom I.O."/>
            <person name="Guillou S."/>
            <person name="Cros-Aarteil S."/>
            <person name="Calhoun S."/>
            <person name="Haridas S."/>
            <person name="Kuo A."/>
            <person name="Mondo S."/>
            <person name="Pangilinan J."/>
            <person name="Riley R."/>
            <person name="LaButti K."/>
            <person name="Andreopoulos B."/>
            <person name="Lipzen A."/>
            <person name="Chen C."/>
            <person name="Yan M."/>
            <person name="Daum C."/>
            <person name="Ng V."/>
            <person name="Clum A."/>
            <person name="Steindorff A."/>
            <person name="Ohm R.A."/>
            <person name="Martin F."/>
            <person name="Silar P."/>
            <person name="Natvig D.O."/>
            <person name="Lalanne C."/>
            <person name="Gautier V."/>
            <person name="Ament-Velasquez S.L."/>
            <person name="Kruys A."/>
            <person name="Hutchinson M.I."/>
            <person name="Powell A.J."/>
            <person name="Barry K."/>
            <person name="Miller A.N."/>
            <person name="Grigoriev I.V."/>
            <person name="Debuchy R."/>
            <person name="Gladieux P."/>
            <person name="Hiltunen Thoren M."/>
            <person name="Johannesson H."/>
        </authorList>
    </citation>
    <scope>NUCLEOTIDE SEQUENCE</scope>
    <source>
        <strain evidence="2">CBS 118394</strain>
    </source>
</reference>